<keyword evidence="2" id="KW-1185">Reference proteome</keyword>
<accession>A0A392S3P2</accession>
<evidence type="ECO:0000313" key="1">
    <source>
        <dbReference type="EMBL" id="MCI42496.1"/>
    </source>
</evidence>
<organism evidence="1 2">
    <name type="scientific">Trifolium medium</name>
    <dbReference type="NCBI Taxonomy" id="97028"/>
    <lineage>
        <taxon>Eukaryota</taxon>
        <taxon>Viridiplantae</taxon>
        <taxon>Streptophyta</taxon>
        <taxon>Embryophyta</taxon>
        <taxon>Tracheophyta</taxon>
        <taxon>Spermatophyta</taxon>
        <taxon>Magnoliopsida</taxon>
        <taxon>eudicotyledons</taxon>
        <taxon>Gunneridae</taxon>
        <taxon>Pentapetalae</taxon>
        <taxon>rosids</taxon>
        <taxon>fabids</taxon>
        <taxon>Fabales</taxon>
        <taxon>Fabaceae</taxon>
        <taxon>Papilionoideae</taxon>
        <taxon>50 kb inversion clade</taxon>
        <taxon>NPAAA clade</taxon>
        <taxon>Hologalegina</taxon>
        <taxon>IRL clade</taxon>
        <taxon>Trifolieae</taxon>
        <taxon>Trifolium</taxon>
    </lineage>
</organism>
<proteinExistence type="predicted"/>
<protein>
    <submittedName>
        <fullName evidence="1">Appr-1-p processing enzyme family protein</fullName>
    </submittedName>
</protein>
<dbReference type="AlphaFoldDB" id="A0A392S3P2"/>
<dbReference type="Gene3D" id="3.40.220.10">
    <property type="entry name" value="Leucine Aminopeptidase, subunit E, domain 1"/>
    <property type="match status" value="1"/>
</dbReference>
<sequence length="34" mass="3622">IHKAAGPDLVRACQDVPEVRPGVRCPIGEARITP</sequence>
<reference evidence="1 2" key="1">
    <citation type="journal article" date="2018" name="Front. Plant Sci.">
        <title>Red Clover (Trifolium pratense) and Zigzag Clover (T. medium) - A Picture of Genomic Similarities and Differences.</title>
        <authorList>
            <person name="Dluhosova J."/>
            <person name="Istvanek J."/>
            <person name="Nedelnik J."/>
            <person name="Repkova J."/>
        </authorList>
    </citation>
    <scope>NUCLEOTIDE SEQUENCE [LARGE SCALE GENOMIC DNA]</scope>
    <source>
        <strain evidence="2">cv. 10/8</strain>
        <tissue evidence="1">Leaf</tissue>
    </source>
</reference>
<dbReference type="EMBL" id="LXQA010305287">
    <property type="protein sequence ID" value="MCI42496.1"/>
    <property type="molecule type" value="Genomic_DNA"/>
</dbReference>
<feature type="non-terminal residue" evidence="1">
    <location>
        <position position="1"/>
    </location>
</feature>
<dbReference type="Proteomes" id="UP000265520">
    <property type="component" value="Unassembled WGS sequence"/>
</dbReference>
<name>A0A392S3P2_9FABA</name>
<dbReference type="InterPro" id="IPR043472">
    <property type="entry name" value="Macro_dom-like"/>
</dbReference>
<evidence type="ECO:0000313" key="2">
    <source>
        <dbReference type="Proteomes" id="UP000265520"/>
    </source>
</evidence>
<comment type="caution">
    <text evidence="1">The sequence shown here is derived from an EMBL/GenBank/DDBJ whole genome shotgun (WGS) entry which is preliminary data.</text>
</comment>